<organism evidence="1 2">
    <name type="scientific">Bacillus subtilis</name>
    <dbReference type="NCBI Taxonomy" id="1423"/>
    <lineage>
        <taxon>Bacteria</taxon>
        <taxon>Bacillati</taxon>
        <taxon>Bacillota</taxon>
        <taxon>Bacilli</taxon>
        <taxon>Bacillales</taxon>
        <taxon>Bacillaceae</taxon>
        <taxon>Bacillus</taxon>
    </lineage>
</organism>
<dbReference type="InterPro" id="IPR024478">
    <property type="entry name" value="HlyB_4HB_MCP"/>
</dbReference>
<protein>
    <submittedName>
        <fullName evidence="1">Methyl-accepting chemotaxis protein</fullName>
    </submittedName>
</protein>
<evidence type="ECO:0000313" key="2">
    <source>
        <dbReference type="Proteomes" id="UP000032247"/>
    </source>
</evidence>
<accession>A0A0D1KHJ9</accession>
<dbReference type="Proteomes" id="UP000032247">
    <property type="component" value="Unassembled WGS sequence"/>
</dbReference>
<dbReference type="AlphaFoldDB" id="A0A0D1KHJ9"/>
<comment type="caution">
    <text evidence="1">The sequence shown here is derived from an EMBL/GenBank/DDBJ whole genome shotgun (WGS) entry which is preliminary data.</text>
</comment>
<name>A0A0D1KHJ9_BACIU</name>
<dbReference type="Pfam" id="PF12729">
    <property type="entry name" value="4HB_MCP_1"/>
    <property type="match status" value="1"/>
</dbReference>
<evidence type="ECO:0000313" key="1">
    <source>
        <dbReference type="EMBL" id="KIU05627.1"/>
    </source>
</evidence>
<proteinExistence type="predicted"/>
<reference evidence="1 2" key="1">
    <citation type="submission" date="2014-12" db="EMBL/GenBank/DDBJ databases">
        <title>Comparative genome analysis of Bacillus coagulans HM-08, Clostridium butyricum HM-68, Bacillus subtilis HM-66 and Bacillus licheniformis BL-09.</title>
        <authorList>
            <person name="Zhang H."/>
        </authorList>
    </citation>
    <scope>NUCLEOTIDE SEQUENCE [LARGE SCALE GENOMIC DNA]</scope>
    <source>
        <strain evidence="1 2">HM-66</strain>
    </source>
</reference>
<dbReference type="EMBL" id="JXBC01000013">
    <property type="protein sequence ID" value="KIU05627.1"/>
    <property type="molecule type" value="Genomic_DNA"/>
</dbReference>
<dbReference type="PATRIC" id="fig|1423.173.peg.4167"/>
<sequence length="57" mass="6517">MRLTISRKFSLVFLTLILINLLVGGIAAFNMQHIIQKTDEINTKWIDGIKEITSLIM</sequence>
<gene>
    <name evidence="1" type="ORF">SC09_contig4orf00488</name>
</gene>